<dbReference type="GO" id="GO:0033149">
    <property type="term" value="F:FFAT motif binding"/>
    <property type="evidence" value="ECO:0007669"/>
    <property type="project" value="TreeGrafter"/>
</dbReference>
<dbReference type="InterPro" id="IPR008962">
    <property type="entry name" value="PapD-like_sf"/>
</dbReference>
<keyword evidence="11" id="KW-1185">Reference proteome</keyword>
<evidence type="ECO:0000256" key="7">
    <source>
        <dbReference type="SAM" id="MobiDB-lite"/>
    </source>
</evidence>
<evidence type="ECO:0000256" key="1">
    <source>
        <dbReference type="ARBA" id="ARBA00004211"/>
    </source>
</evidence>
<evidence type="ECO:0000259" key="9">
    <source>
        <dbReference type="PROSITE" id="PS50202"/>
    </source>
</evidence>
<evidence type="ECO:0000256" key="8">
    <source>
        <dbReference type="SAM" id="Phobius"/>
    </source>
</evidence>
<name>A0A5N5SRT3_9CRUS</name>
<evidence type="ECO:0000256" key="6">
    <source>
        <dbReference type="ARBA" id="ARBA00023136"/>
    </source>
</evidence>
<protein>
    <submittedName>
        <fullName evidence="10">Vesicle-associated membrane protein-associated protein A</fullName>
    </submittedName>
</protein>
<evidence type="ECO:0000256" key="2">
    <source>
        <dbReference type="ARBA" id="ARBA00008932"/>
    </source>
</evidence>
<feature type="domain" description="MSP" evidence="9">
    <location>
        <begin position="7"/>
        <end position="124"/>
    </location>
</feature>
<feature type="compositionally biased region" description="Polar residues" evidence="7">
    <location>
        <begin position="132"/>
        <end position="142"/>
    </location>
</feature>
<dbReference type="OrthoDB" id="264603at2759"/>
<evidence type="ECO:0000256" key="5">
    <source>
        <dbReference type="ARBA" id="ARBA00023054"/>
    </source>
</evidence>
<dbReference type="FunFam" id="2.60.40.10:FF:000334">
    <property type="entry name" value="vesicle-associated membrane protein-associated protein A isoform X1"/>
    <property type="match status" value="1"/>
</dbReference>
<dbReference type="PANTHER" id="PTHR10809:SF6">
    <property type="entry name" value="AT11025P-RELATED"/>
    <property type="match status" value="1"/>
</dbReference>
<dbReference type="GO" id="GO:0005789">
    <property type="term" value="C:endoplasmic reticulum membrane"/>
    <property type="evidence" value="ECO:0007669"/>
    <property type="project" value="InterPro"/>
</dbReference>
<dbReference type="GO" id="GO:0061817">
    <property type="term" value="P:endoplasmic reticulum-plasma membrane tethering"/>
    <property type="evidence" value="ECO:0007669"/>
    <property type="project" value="TreeGrafter"/>
</dbReference>
<accession>A0A5N5SRT3</accession>
<comment type="caution">
    <text evidence="10">The sequence shown here is derived from an EMBL/GenBank/DDBJ whole genome shotgun (WGS) entry which is preliminary data.</text>
</comment>
<proteinExistence type="inferred from homology"/>
<evidence type="ECO:0000313" key="10">
    <source>
        <dbReference type="EMBL" id="KAB7496871.1"/>
    </source>
</evidence>
<dbReference type="Proteomes" id="UP000326759">
    <property type="component" value="Unassembled WGS sequence"/>
</dbReference>
<feature type="region of interest" description="Disordered" evidence="7">
    <location>
        <begin position="132"/>
        <end position="162"/>
    </location>
</feature>
<gene>
    <name evidence="10" type="primary">VAPA</name>
    <name evidence="10" type="ORF">Anas_06254</name>
</gene>
<evidence type="ECO:0000313" key="11">
    <source>
        <dbReference type="Proteomes" id="UP000326759"/>
    </source>
</evidence>
<dbReference type="GO" id="GO:0005886">
    <property type="term" value="C:plasma membrane"/>
    <property type="evidence" value="ECO:0007669"/>
    <property type="project" value="TreeGrafter"/>
</dbReference>
<evidence type="ECO:0000256" key="4">
    <source>
        <dbReference type="ARBA" id="ARBA00022989"/>
    </source>
</evidence>
<dbReference type="PANTHER" id="PTHR10809">
    <property type="entry name" value="VESICLE-ASSOCIATED MEMBRANE PROTEIN-ASSOCIATED PROTEIN"/>
    <property type="match status" value="1"/>
</dbReference>
<keyword evidence="6 8" id="KW-0472">Membrane</keyword>
<comment type="subcellular location">
    <subcellularLocation>
        <location evidence="1">Membrane</location>
        <topology evidence="1">Single-pass type IV membrane protein</topology>
    </subcellularLocation>
</comment>
<dbReference type="InterPro" id="IPR016763">
    <property type="entry name" value="VAP"/>
</dbReference>
<dbReference type="AlphaFoldDB" id="A0A5N5SRT3"/>
<reference evidence="10 11" key="1">
    <citation type="journal article" date="2019" name="PLoS Biol.">
        <title>Sex chromosomes control vertical transmission of feminizing Wolbachia symbionts in an isopod.</title>
        <authorList>
            <person name="Becking T."/>
            <person name="Chebbi M.A."/>
            <person name="Giraud I."/>
            <person name="Moumen B."/>
            <person name="Laverre T."/>
            <person name="Caubet Y."/>
            <person name="Peccoud J."/>
            <person name="Gilbert C."/>
            <person name="Cordaux R."/>
        </authorList>
    </citation>
    <scope>NUCLEOTIDE SEQUENCE [LARGE SCALE GENOMIC DNA]</scope>
    <source>
        <strain evidence="10">ANa2</strain>
        <tissue evidence="10">Whole body excluding digestive tract and cuticle</tissue>
    </source>
</reference>
<dbReference type="InterPro" id="IPR000535">
    <property type="entry name" value="MSP_dom"/>
</dbReference>
<dbReference type="Pfam" id="PF00635">
    <property type="entry name" value="Motile_Sperm"/>
    <property type="match status" value="1"/>
</dbReference>
<dbReference type="EMBL" id="SEYY01020952">
    <property type="protein sequence ID" value="KAB7496871.1"/>
    <property type="molecule type" value="Genomic_DNA"/>
</dbReference>
<keyword evidence="3 8" id="KW-0812">Transmembrane</keyword>
<organism evidence="10 11">
    <name type="scientific">Armadillidium nasatum</name>
    <dbReference type="NCBI Taxonomy" id="96803"/>
    <lineage>
        <taxon>Eukaryota</taxon>
        <taxon>Metazoa</taxon>
        <taxon>Ecdysozoa</taxon>
        <taxon>Arthropoda</taxon>
        <taxon>Crustacea</taxon>
        <taxon>Multicrustacea</taxon>
        <taxon>Malacostraca</taxon>
        <taxon>Eumalacostraca</taxon>
        <taxon>Peracarida</taxon>
        <taxon>Isopoda</taxon>
        <taxon>Oniscidea</taxon>
        <taxon>Crinocheta</taxon>
        <taxon>Armadillidiidae</taxon>
        <taxon>Armadillidium</taxon>
    </lineage>
</organism>
<dbReference type="SUPFAM" id="SSF49354">
    <property type="entry name" value="PapD-like"/>
    <property type="match status" value="1"/>
</dbReference>
<dbReference type="PROSITE" id="PS50202">
    <property type="entry name" value="MSP"/>
    <property type="match status" value="1"/>
</dbReference>
<keyword evidence="4 8" id="KW-1133">Transmembrane helix</keyword>
<keyword evidence="5" id="KW-0175">Coiled coil</keyword>
<dbReference type="PIRSF" id="PIRSF019693">
    <property type="entry name" value="VAMP-associated"/>
    <property type="match status" value="1"/>
</dbReference>
<feature type="transmembrane region" description="Helical" evidence="8">
    <location>
        <begin position="218"/>
        <end position="238"/>
    </location>
</feature>
<dbReference type="InterPro" id="IPR013783">
    <property type="entry name" value="Ig-like_fold"/>
</dbReference>
<comment type="similarity">
    <text evidence="2">Belongs to the VAMP-associated protein (VAP) (TC 9.B.17) family.</text>
</comment>
<dbReference type="Gene3D" id="2.60.40.10">
    <property type="entry name" value="Immunoglobulins"/>
    <property type="match status" value="1"/>
</dbReference>
<evidence type="ECO:0000256" key="3">
    <source>
        <dbReference type="ARBA" id="ARBA00022692"/>
    </source>
</evidence>
<dbReference type="GO" id="GO:0090158">
    <property type="term" value="P:endoplasmic reticulum membrane organization"/>
    <property type="evidence" value="ECO:0007669"/>
    <property type="project" value="TreeGrafter"/>
</dbReference>
<sequence>MSRPEQVLILEPSNELRFCGPFNDVVTSKLKLTNPTSRKVCFKVKTTAPRKYCVRPNSGVVEPNKYVEVAVMLQPFEYDPNEKNKHKFMVQTIFAPDGEFNLESLFKDSDQNKLMDSKLRCVFELPTDAQDQQAVESVNVPQEQKEGPKASPKPVNLENELRKASEEIKKLREETSSLRQENFQLKEDALRVRNVSSTMGERPTIILPPNQMQQAMPVTQYVMIVVVALLAFVVGKFIL</sequence>